<feature type="domain" description="Calcineurin-like phosphoesterase" evidence="1">
    <location>
        <begin position="1"/>
        <end position="59"/>
    </location>
</feature>
<dbReference type="Proteomes" id="UP000192448">
    <property type="component" value="Unassembled WGS sequence"/>
</dbReference>
<dbReference type="GO" id="GO:0016787">
    <property type="term" value="F:hydrolase activity"/>
    <property type="evidence" value="ECO:0007669"/>
    <property type="project" value="InterPro"/>
</dbReference>
<gene>
    <name evidence="2" type="ORF">BST13_02650</name>
</gene>
<dbReference type="Gene3D" id="3.60.21.10">
    <property type="match status" value="1"/>
</dbReference>
<dbReference type="STRING" id="1927124.BST13_02650"/>
<keyword evidence="3" id="KW-1185">Reference proteome</keyword>
<dbReference type="OrthoDB" id="9807890at2"/>
<proteinExistence type="predicted"/>
<dbReference type="RefSeq" id="WP_083160332.1">
    <property type="nucleotide sequence ID" value="NZ_MVHF01000002.1"/>
</dbReference>
<evidence type="ECO:0000313" key="3">
    <source>
        <dbReference type="Proteomes" id="UP000192448"/>
    </source>
</evidence>
<dbReference type="EMBL" id="MVHF01000002">
    <property type="protein sequence ID" value="ORA39184.1"/>
    <property type="molecule type" value="Genomic_DNA"/>
</dbReference>
<sequence>MRIAVIGDVGGHALALRDELTRLGAHPDGSLPEDLLVIQVGDLIHRGPDSAQVLDLVEHYLRT</sequence>
<dbReference type="InterPro" id="IPR029052">
    <property type="entry name" value="Metallo-depent_PP-like"/>
</dbReference>
<reference evidence="2 3" key="1">
    <citation type="submission" date="2017-02" db="EMBL/GenBank/DDBJ databases">
        <title>The new phylogeny of genus Mycobacterium.</title>
        <authorList>
            <person name="Tortoli E."/>
            <person name="Trovato A."/>
            <person name="Cirillo D.M."/>
        </authorList>
    </citation>
    <scope>NUCLEOTIDE SEQUENCE [LARGE SCALE GENOMIC DNA]</scope>
    <source>
        <strain evidence="2 3">RW6</strain>
    </source>
</reference>
<dbReference type="InterPro" id="IPR004843">
    <property type="entry name" value="Calcineurin-like_PHP"/>
</dbReference>
<evidence type="ECO:0000313" key="2">
    <source>
        <dbReference type="EMBL" id="ORA39184.1"/>
    </source>
</evidence>
<comment type="caution">
    <text evidence="2">The sequence shown here is derived from an EMBL/GenBank/DDBJ whole genome shotgun (WGS) entry which is preliminary data.</text>
</comment>
<dbReference type="SUPFAM" id="SSF56300">
    <property type="entry name" value="Metallo-dependent phosphatases"/>
    <property type="match status" value="1"/>
</dbReference>
<dbReference type="Pfam" id="PF00149">
    <property type="entry name" value="Metallophos"/>
    <property type="match status" value="1"/>
</dbReference>
<dbReference type="AlphaFoldDB" id="A0A1X0BA40"/>
<evidence type="ECO:0000259" key="1">
    <source>
        <dbReference type="Pfam" id="PF00149"/>
    </source>
</evidence>
<organism evidence="2 3">
    <name type="scientific">Mycobacterium aquaticum</name>
    <dbReference type="NCBI Taxonomy" id="1927124"/>
    <lineage>
        <taxon>Bacteria</taxon>
        <taxon>Bacillati</taxon>
        <taxon>Actinomycetota</taxon>
        <taxon>Actinomycetes</taxon>
        <taxon>Mycobacteriales</taxon>
        <taxon>Mycobacteriaceae</taxon>
        <taxon>Mycobacterium</taxon>
    </lineage>
</organism>
<protein>
    <recommendedName>
        <fullName evidence="1">Calcineurin-like phosphoesterase domain-containing protein</fullName>
    </recommendedName>
</protein>
<name>A0A1X0BA40_9MYCO</name>
<accession>A0A1X0BA40</accession>